<reference evidence="2" key="1">
    <citation type="submission" date="2022-08" db="EMBL/GenBank/DDBJ databases">
        <authorList>
            <person name="Deng Y."/>
            <person name="Han X.-F."/>
            <person name="Zhang Y.-Q."/>
        </authorList>
    </citation>
    <scope>NUCLEOTIDE SEQUENCE</scope>
    <source>
        <strain evidence="2">CPCC 205763</strain>
    </source>
</reference>
<name>A0ABT2GQ27_9MICO</name>
<comment type="caution">
    <text evidence="2">The sequence shown here is derived from an EMBL/GenBank/DDBJ whole genome shotgun (WGS) entry which is preliminary data.</text>
</comment>
<protein>
    <recommendedName>
        <fullName evidence="4">Lipoprotein</fullName>
    </recommendedName>
</protein>
<accession>A0ABT2GQ27</accession>
<dbReference type="RefSeq" id="WP_259507144.1">
    <property type="nucleotide sequence ID" value="NZ_JANLCM010000001.1"/>
</dbReference>
<evidence type="ECO:0008006" key="4">
    <source>
        <dbReference type="Google" id="ProtNLM"/>
    </source>
</evidence>
<organism evidence="2 3">
    <name type="scientific">Herbiconiux aconitum</name>
    <dbReference type="NCBI Taxonomy" id="2970913"/>
    <lineage>
        <taxon>Bacteria</taxon>
        <taxon>Bacillati</taxon>
        <taxon>Actinomycetota</taxon>
        <taxon>Actinomycetes</taxon>
        <taxon>Micrococcales</taxon>
        <taxon>Microbacteriaceae</taxon>
        <taxon>Herbiconiux</taxon>
    </lineage>
</organism>
<dbReference type="PROSITE" id="PS51257">
    <property type="entry name" value="PROKAR_LIPOPROTEIN"/>
    <property type="match status" value="1"/>
</dbReference>
<feature type="signal peptide" evidence="1">
    <location>
        <begin position="1"/>
        <end position="21"/>
    </location>
</feature>
<evidence type="ECO:0000256" key="1">
    <source>
        <dbReference type="SAM" id="SignalP"/>
    </source>
</evidence>
<evidence type="ECO:0000313" key="2">
    <source>
        <dbReference type="EMBL" id="MCS5718329.1"/>
    </source>
</evidence>
<keyword evidence="1" id="KW-0732">Signal</keyword>
<keyword evidence="3" id="KW-1185">Reference proteome</keyword>
<evidence type="ECO:0000313" key="3">
    <source>
        <dbReference type="Proteomes" id="UP001165584"/>
    </source>
</evidence>
<sequence>MKMRTSALLALPVLAGSLLLAGCTVTGPTESFSGLPDEEHITQESEGGDDGLQAFWLEEGDSIAIAISGSSTCPVVGSRIRVVEPKGEGNTVAIDTVPLPDQPCTMDFVPHTSVFWTPSKVTPAEPLTIQVDGREIVLPVK</sequence>
<proteinExistence type="predicted"/>
<feature type="chain" id="PRO_5045878386" description="Lipoprotein" evidence="1">
    <location>
        <begin position="22"/>
        <end position="141"/>
    </location>
</feature>
<gene>
    <name evidence="2" type="ORF">N1027_09270</name>
</gene>
<dbReference type="EMBL" id="JANLCM010000001">
    <property type="protein sequence ID" value="MCS5718329.1"/>
    <property type="molecule type" value="Genomic_DNA"/>
</dbReference>
<dbReference type="Proteomes" id="UP001165584">
    <property type="component" value="Unassembled WGS sequence"/>
</dbReference>